<dbReference type="EMBL" id="AYLP01000194">
    <property type="protein sequence ID" value="ESS62294.1"/>
    <property type="molecule type" value="Genomic_DNA"/>
</dbReference>
<dbReference type="Proteomes" id="UP000017861">
    <property type="component" value="Unassembled WGS sequence"/>
</dbReference>
<accession>V5B3W6</accession>
<keyword evidence="1" id="KW-1133">Transmembrane helix</keyword>
<feature type="transmembrane region" description="Helical" evidence="1">
    <location>
        <begin position="41"/>
        <end position="62"/>
    </location>
</feature>
<proteinExistence type="predicted"/>
<protein>
    <submittedName>
        <fullName evidence="2">Uncharacterized protein</fullName>
    </submittedName>
</protein>
<sequence length="123" mass="14778">MRNKEWGRTPPLFFFFCFVSLVIFFAYFFYFYFYLLHFSTFHLLVHFFFFFLLPFSVCLCLCDAFRPFISFYRFICVFFTSDAVVGTRLACVCVCVCVLHSPLFLSVSHMGVWPSRHLKKKKK</sequence>
<organism evidence="2 3">
    <name type="scientific">Trypanosoma cruzi Dm28c</name>
    <dbReference type="NCBI Taxonomy" id="1416333"/>
    <lineage>
        <taxon>Eukaryota</taxon>
        <taxon>Discoba</taxon>
        <taxon>Euglenozoa</taxon>
        <taxon>Kinetoplastea</taxon>
        <taxon>Metakinetoplastina</taxon>
        <taxon>Trypanosomatida</taxon>
        <taxon>Trypanosomatidae</taxon>
        <taxon>Trypanosoma</taxon>
        <taxon>Schizotrypanum</taxon>
    </lineage>
</organism>
<evidence type="ECO:0000313" key="3">
    <source>
        <dbReference type="Proteomes" id="UP000017861"/>
    </source>
</evidence>
<comment type="caution">
    <text evidence="2">The sequence shown here is derived from an EMBL/GenBank/DDBJ whole genome shotgun (WGS) entry which is preliminary data.</text>
</comment>
<evidence type="ECO:0000256" key="1">
    <source>
        <dbReference type="SAM" id="Phobius"/>
    </source>
</evidence>
<feature type="transmembrane region" description="Helical" evidence="1">
    <location>
        <begin position="12"/>
        <end position="35"/>
    </location>
</feature>
<feature type="transmembrane region" description="Helical" evidence="1">
    <location>
        <begin position="74"/>
        <end position="101"/>
    </location>
</feature>
<evidence type="ECO:0000313" key="2">
    <source>
        <dbReference type="EMBL" id="ESS62294.1"/>
    </source>
</evidence>
<name>V5B3W6_TRYCR</name>
<keyword evidence="1" id="KW-0812">Transmembrane</keyword>
<keyword evidence="1" id="KW-0472">Membrane</keyword>
<dbReference type="AlphaFoldDB" id="V5B3W6"/>
<gene>
    <name evidence="2" type="ORF">TCDM_10049</name>
</gene>
<reference evidence="2 3" key="1">
    <citation type="journal article" date="2014" name="Genome Announc.">
        <title>Trypanosoma cruzi Clone Dm28c Draft Genome Sequence.</title>
        <authorList>
            <person name="Grisard E.C."/>
            <person name="Teixeira S.M."/>
            <person name="de Almeida L.G."/>
            <person name="Stoco P.H."/>
            <person name="Gerber A.L."/>
            <person name="Talavera-Lopez C."/>
            <person name="Lima O.C."/>
            <person name="Andersson B."/>
            <person name="de Vasconcelos A.T."/>
        </authorList>
    </citation>
    <scope>NUCLEOTIDE SEQUENCE [LARGE SCALE GENOMIC DNA]</scope>
    <source>
        <strain evidence="2 3">Dm28c</strain>
    </source>
</reference>
<dbReference type="VEuPathDB" id="TriTrypDB:TCDM_10049"/>